<dbReference type="Proteomes" id="UP001589783">
    <property type="component" value="Unassembled WGS sequence"/>
</dbReference>
<gene>
    <name evidence="1" type="ORF">ACFFJD_08340</name>
</gene>
<evidence type="ECO:0000313" key="1">
    <source>
        <dbReference type="EMBL" id="MFC0314857.1"/>
    </source>
</evidence>
<dbReference type="EMBL" id="JBHLWV010000018">
    <property type="protein sequence ID" value="MFC0314857.1"/>
    <property type="molecule type" value="Genomic_DNA"/>
</dbReference>
<evidence type="ECO:0000313" key="2">
    <source>
        <dbReference type="Proteomes" id="UP001589783"/>
    </source>
</evidence>
<name>A0ABV6H8G2_9ACTN</name>
<reference evidence="1 2" key="1">
    <citation type="submission" date="2024-09" db="EMBL/GenBank/DDBJ databases">
        <authorList>
            <person name="Sun Q."/>
            <person name="Mori K."/>
        </authorList>
    </citation>
    <scope>NUCLEOTIDE SEQUENCE [LARGE SCALE GENOMIC DNA]</scope>
    <source>
        <strain evidence="1 2">CCM 7957</strain>
    </source>
</reference>
<organism evidence="1 2">
    <name type="scientific">Gordonia phosphorivorans</name>
    <dbReference type="NCBI Taxonomy" id="1056982"/>
    <lineage>
        <taxon>Bacteria</taxon>
        <taxon>Bacillati</taxon>
        <taxon>Actinomycetota</taxon>
        <taxon>Actinomycetes</taxon>
        <taxon>Mycobacteriales</taxon>
        <taxon>Gordoniaceae</taxon>
        <taxon>Gordonia</taxon>
    </lineage>
</organism>
<protein>
    <submittedName>
        <fullName evidence="1">Uncharacterized protein</fullName>
    </submittedName>
</protein>
<keyword evidence="2" id="KW-1185">Reference proteome</keyword>
<proteinExistence type="predicted"/>
<comment type="caution">
    <text evidence="1">The sequence shown here is derived from an EMBL/GenBank/DDBJ whole genome shotgun (WGS) entry which is preliminary data.</text>
</comment>
<accession>A0ABV6H8G2</accession>
<dbReference type="RefSeq" id="WP_382363031.1">
    <property type="nucleotide sequence ID" value="NZ_JBHLWV010000018.1"/>
</dbReference>
<sequence>MKIILTDQFRKAVEHSEEVCDPPSKPFTGDARGLLFYDDHDTLRLLFDDPSYLWPNPPESIASGPALVIEDRPDIAVEVIVSMHHDSDARAVGFLLEAVLQIDDAQGTHRAAVGGCMDWLTVADVTPRGANKPVTFIDQLVTFAELVVATLNESLAQDMKFWVAAIAA</sequence>